<dbReference type="OMA" id="HFFIVPE"/>
<dbReference type="VEuPathDB" id="FungiDB:B9J08_004113"/>
<dbReference type="FunFam" id="1.20.1250.20:FF:000088">
    <property type="entry name" value="MFS multidrug transporter, putative"/>
    <property type="match status" value="1"/>
</dbReference>
<accession>A0A2H0ZI02</accession>
<dbReference type="VEuPathDB" id="FungiDB:QG37_04047"/>
<feature type="transmembrane region" description="Helical" evidence="6">
    <location>
        <begin position="340"/>
        <end position="358"/>
    </location>
</feature>
<reference evidence="8 10" key="3">
    <citation type="journal article" date="2018" name="Nat. Commun.">
        <title>Genomic insights into multidrug-resistance, mating and virulence in Candida auris and related emerging species.</title>
        <authorList>
            <person name="Munoz J.F."/>
            <person name="Gade L."/>
            <person name="Chow N.A."/>
            <person name="Loparev V.N."/>
            <person name="Juieng P."/>
            <person name="Berkow E.L."/>
            <person name="Farrer R.A."/>
            <person name="Litvintseva A.P."/>
            <person name="Cuomo C.A."/>
        </authorList>
    </citation>
    <scope>GENOME REANNOTATION</scope>
    <source>
        <strain evidence="8 10">B8441</strain>
    </source>
</reference>
<dbReference type="PANTHER" id="PTHR23502">
    <property type="entry name" value="MAJOR FACILITATOR SUPERFAMILY"/>
    <property type="match status" value="1"/>
</dbReference>
<dbReference type="GO" id="GO:0005886">
    <property type="term" value="C:plasma membrane"/>
    <property type="evidence" value="ECO:0007669"/>
    <property type="project" value="TreeGrafter"/>
</dbReference>
<dbReference type="VEuPathDB" id="FungiDB:CJJ09_005315"/>
<reference evidence="9" key="2">
    <citation type="submission" date="2017-11" db="EMBL/GenBank/DDBJ databases">
        <title>Candida auris genome assembly and annotation.</title>
        <authorList>
            <person name="Munoz J.F."/>
            <person name="Gade L.G."/>
            <person name="Chow N.A."/>
            <person name="Litvintseva A.P."/>
            <person name="Loparev V.N."/>
            <person name="Cuomo C.A."/>
        </authorList>
    </citation>
    <scope>NUCLEOTIDE SEQUENCE</scope>
    <source>
        <strain evidence="9">B8441</strain>
    </source>
</reference>
<feature type="region of interest" description="Disordered" evidence="5">
    <location>
        <begin position="1"/>
        <end position="70"/>
    </location>
</feature>
<feature type="compositionally biased region" description="Polar residues" evidence="5">
    <location>
        <begin position="46"/>
        <end position="55"/>
    </location>
</feature>
<dbReference type="AlphaFoldDB" id="A0A2H0ZI02"/>
<feature type="transmembrane region" description="Helical" evidence="6">
    <location>
        <begin position="517"/>
        <end position="540"/>
    </location>
</feature>
<keyword evidence="2 6" id="KW-0812">Transmembrane</keyword>
<evidence type="ECO:0000313" key="9">
    <source>
        <dbReference type="EMBL" id="PIS50300.1"/>
    </source>
</evidence>
<gene>
    <name evidence="9" type="ORF">B9J08_004113</name>
    <name evidence="8" type="ORF">B9J08_04867</name>
</gene>
<organism evidence="9">
    <name type="scientific">Candidozyma auris</name>
    <name type="common">Yeast</name>
    <name type="synonym">Candida auris</name>
    <dbReference type="NCBI Taxonomy" id="498019"/>
    <lineage>
        <taxon>Eukaryota</taxon>
        <taxon>Fungi</taxon>
        <taxon>Dikarya</taxon>
        <taxon>Ascomycota</taxon>
        <taxon>Saccharomycotina</taxon>
        <taxon>Pichiomycetes</taxon>
        <taxon>Metschnikowiaceae</taxon>
        <taxon>Candidozyma</taxon>
    </lineage>
</organism>
<sequence>MDREISRVQTHTSRVESNRQMQVEFADDVSSSSGAKEGSSGDDTVRPSSLNGTEKPNQEMIEDTTPTTLPQKRKKVKLPGLLLEDGRRQLREKDCYKKLGYSFPWYKKWTILTVIFAVQMSMNFNTSVYPSQISQIAEHFGVSEPKAKVSQMMFMILYAFGCELWAPWSEEYGRWPIMQSSLFLVNIWQILGGLAPNFGSIIVARSLGGLSSAGGSVTLGMTADMWEPNDQGFAVAYVVLSSVGGSSIGPIFGGIMADNLSWHWNFWIQLIFGGVVQIAHFFLVCETRNTILVDREAKRRRESGEDDNIWGPGEIHGRKMSVNEVLTIWRRPFEMFLREPIVLCLSLLSGFSDALIFVCMESFPLVYAQWGFGKTASGLAFVPVIIGYLIAYGLHLPDVARQKHLIYTQGEESRFAERRLLMLLFLAPLEPIGLFGFAWTGMGPHYNPWIAPMIFTTCIAVANYSIYMSTIDYMVAAYGPYSASATGGNGFARDFLAGIAIMYATPMYKNIGHERHLQWASTILGCIAVLVAIPIYIFYWKGPAIRAKSKFAQTLAADRKAASQLTATEWETEKEDV</sequence>
<reference evidence="8" key="4">
    <citation type="submission" date="2024-03" db="EMBL/GenBank/DDBJ databases">
        <title>Improved genome assembly of Candida auris strain B8441 and annotation of B11205.</title>
        <authorList>
            <person name="Cauldron N.C."/>
            <person name="Shea T."/>
            <person name="Cuomo C.A."/>
        </authorList>
    </citation>
    <scope>NUCLEOTIDE SEQUENCE</scope>
    <source>
        <strain evidence="8">B8441</strain>
    </source>
</reference>
<dbReference type="InterPro" id="IPR020846">
    <property type="entry name" value="MFS_dom"/>
</dbReference>
<feature type="domain" description="Major facilitator superfamily (MFS) profile" evidence="7">
    <location>
        <begin position="111"/>
        <end position="543"/>
    </location>
</feature>
<feature type="transmembrane region" description="Helical" evidence="6">
    <location>
        <begin position="478"/>
        <end position="505"/>
    </location>
</feature>
<evidence type="ECO:0000256" key="4">
    <source>
        <dbReference type="ARBA" id="ARBA00023136"/>
    </source>
</evidence>
<evidence type="ECO:0000313" key="10">
    <source>
        <dbReference type="Proteomes" id="UP000230249"/>
    </source>
</evidence>
<dbReference type="VEuPathDB" id="FungiDB:CJI96_0005139"/>
<dbReference type="Gene3D" id="1.20.1250.20">
    <property type="entry name" value="MFS general substrate transporter like domains"/>
    <property type="match status" value="1"/>
</dbReference>
<dbReference type="SUPFAM" id="SSF103473">
    <property type="entry name" value="MFS general substrate transporter"/>
    <property type="match status" value="1"/>
</dbReference>
<dbReference type="GO" id="GO:0022857">
    <property type="term" value="F:transmembrane transporter activity"/>
    <property type="evidence" value="ECO:0007669"/>
    <property type="project" value="InterPro"/>
</dbReference>
<feature type="transmembrane region" description="Helical" evidence="6">
    <location>
        <begin position="264"/>
        <end position="285"/>
    </location>
</feature>
<evidence type="ECO:0000313" key="8">
    <source>
        <dbReference type="EMBL" id="KAK8438520.1"/>
    </source>
</evidence>
<protein>
    <recommendedName>
        <fullName evidence="7">Major facilitator superfamily (MFS) profile domain-containing protein</fullName>
    </recommendedName>
</protein>
<dbReference type="Pfam" id="PF07690">
    <property type="entry name" value="MFS_1"/>
    <property type="match status" value="1"/>
</dbReference>
<keyword evidence="10" id="KW-1185">Reference proteome</keyword>
<dbReference type="InterPro" id="IPR011701">
    <property type="entry name" value="MFS"/>
</dbReference>
<dbReference type="Proteomes" id="UP000230249">
    <property type="component" value="Unassembled WGS sequence"/>
</dbReference>
<dbReference type="VEuPathDB" id="FungiDB:CJI97_004176"/>
<dbReference type="EMBL" id="PEKT03000006">
    <property type="protein sequence ID" value="KAK8438520.1"/>
    <property type="molecule type" value="Genomic_DNA"/>
</dbReference>
<dbReference type="PANTHER" id="PTHR23502:SF3">
    <property type="entry name" value="MAJOR FACILITATOR SUPERFAMILY (MFS) PROFILE DOMAIN-CONTAINING PROTEIN-RELATED"/>
    <property type="match status" value="1"/>
</dbReference>
<evidence type="ECO:0000256" key="6">
    <source>
        <dbReference type="SAM" id="Phobius"/>
    </source>
</evidence>
<feature type="transmembrane region" description="Helical" evidence="6">
    <location>
        <begin position="378"/>
        <end position="399"/>
    </location>
</feature>
<dbReference type="EMBL" id="PEKT02000008">
    <property type="protein sequence ID" value="PIS50300.1"/>
    <property type="molecule type" value="Genomic_DNA"/>
</dbReference>
<dbReference type="InterPro" id="IPR036259">
    <property type="entry name" value="MFS_trans_sf"/>
</dbReference>
<dbReference type="PROSITE" id="PS50850">
    <property type="entry name" value="MFS"/>
    <property type="match status" value="1"/>
</dbReference>
<proteinExistence type="predicted"/>
<reference evidence="9 10" key="1">
    <citation type="journal article" date="2017" name="Clin. Infect. Dis.">
        <title>Simultaneous emergence of multidrug-resistant Candida auris on 3 continents confirmed by whole-genome sequencing and epidemiological analyses.</title>
        <authorList>
            <person name="Lockhart S.R."/>
            <person name="Etienne K.A."/>
            <person name="Vallabhaneni S."/>
            <person name="Farooqi J."/>
            <person name="Chowdhary A."/>
            <person name="Govender N.P."/>
            <person name="Colombo A.L."/>
            <person name="Calvo B."/>
            <person name="Cuomo C.A."/>
            <person name="Desjardins C.A."/>
            <person name="Berkow E.L."/>
            <person name="Castanheira M."/>
            <person name="Magobo R.E."/>
            <person name="Jabeen K."/>
            <person name="Asghar R.J."/>
            <person name="Meis J.F."/>
            <person name="Jackson B."/>
            <person name="Chiller T."/>
            <person name="Litvintseva A.P."/>
        </authorList>
    </citation>
    <scope>NUCLEOTIDE SEQUENCE [LARGE SCALE GENOMIC DNA]</scope>
    <source>
        <strain evidence="9 10">B8441</strain>
    </source>
</reference>
<feature type="transmembrane region" description="Helical" evidence="6">
    <location>
        <begin position="446"/>
        <end position="466"/>
    </location>
</feature>
<keyword evidence="3 6" id="KW-1133">Transmembrane helix</keyword>
<name>A0A2H0ZI02_CANAR</name>
<evidence type="ECO:0000256" key="2">
    <source>
        <dbReference type="ARBA" id="ARBA00022692"/>
    </source>
</evidence>
<evidence type="ECO:0000256" key="3">
    <source>
        <dbReference type="ARBA" id="ARBA00022989"/>
    </source>
</evidence>
<evidence type="ECO:0000256" key="5">
    <source>
        <dbReference type="SAM" id="MobiDB-lite"/>
    </source>
</evidence>
<keyword evidence="4 6" id="KW-0472">Membrane</keyword>
<dbReference type="VEuPathDB" id="FungiDB:CJJ07_003309"/>
<feature type="transmembrane region" description="Helical" evidence="6">
    <location>
        <begin position="233"/>
        <end position="252"/>
    </location>
</feature>
<feature type="transmembrane region" description="Helical" evidence="6">
    <location>
        <begin position="420"/>
        <end position="440"/>
    </location>
</feature>
<comment type="caution">
    <text evidence="9">The sequence shown here is derived from an EMBL/GenBank/DDBJ whole genome shotgun (WGS) entry which is preliminary data.</text>
</comment>
<comment type="subcellular location">
    <subcellularLocation>
        <location evidence="1">Membrane</location>
        <topology evidence="1">Multi-pass membrane protein</topology>
    </subcellularLocation>
</comment>
<evidence type="ECO:0000259" key="7">
    <source>
        <dbReference type="PROSITE" id="PS50850"/>
    </source>
</evidence>
<evidence type="ECO:0000256" key="1">
    <source>
        <dbReference type="ARBA" id="ARBA00004141"/>
    </source>
</evidence>